<dbReference type="Proteomes" id="UP001065549">
    <property type="component" value="Unassembled WGS sequence"/>
</dbReference>
<keyword evidence="2" id="KW-1185">Reference proteome</keyword>
<dbReference type="AlphaFoldDB" id="A0A9J6QRZ7"/>
<sequence>MDILEFDRTRKEELLAYLAPLQMNLHTEDMQDIYENTIYRSFLTALDVTGFVAEFDYGSWIADLKDITDPALLDQADLEFLRKIVTAHVRFDRFLGGHLEELFASGYFVRVLERLEVL</sequence>
<organism evidence="1 2">
    <name type="scientific">Hominibacterium faecale</name>
    <dbReference type="NCBI Taxonomy" id="2839743"/>
    <lineage>
        <taxon>Bacteria</taxon>
        <taxon>Bacillati</taxon>
        <taxon>Bacillota</taxon>
        <taxon>Clostridia</taxon>
        <taxon>Peptostreptococcales</taxon>
        <taxon>Anaerovoracaceae</taxon>
        <taxon>Hominibacterium</taxon>
    </lineage>
</organism>
<evidence type="ECO:0000313" key="2">
    <source>
        <dbReference type="Proteomes" id="UP001065549"/>
    </source>
</evidence>
<dbReference type="Pfam" id="PF20118">
    <property type="entry name" value="DUF6508"/>
    <property type="match status" value="1"/>
</dbReference>
<gene>
    <name evidence="1" type="ORF">OBO34_07610</name>
</gene>
<proteinExistence type="predicted"/>
<protein>
    <submittedName>
        <fullName evidence="1">DUF6508 domain-containing protein</fullName>
    </submittedName>
</protein>
<accession>A0A9J6QRZ7</accession>
<dbReference type="EMBL" id="JAOSHN010000003">
    <property type="protein sequence ID" value="MCU7378220.1"/>
    <property type="molecule type" value="Genomic_DNA"/>
</dbReference>
<comment type="caution">
    <text evidence="1">The sequence shown here is derived from an EMBL/GenBank/DDBJ whole genome shotgun (WGS) entry which is preliminary data.</text>
</comment>
<evidence type="ECO:0000313" key="1">
    <source>
        <dbReference type="EMBL" id="MCU7378220.1"/>
    </source>
</evidence>
<reference evidence="1" key="1">
    <citation type="submission" date="2022-09" db="EMBL/GenBank/DDBJ databases">
        <title>Culturomic study of gut microbiota in children with autism spectrum disorder.</title>
        <authorList>
            <person name="Efimov B.A."/>
            <person name="Chaplin A.V."/>
            <person name="Sokolova S.R."/>
            <person name="Pikina A.P."/>
            <person name="Korzhanova M."/>
            <person name="Belova V."/>
            <person name="Korostin D."/>
        </authorList>
    </citation>
    <scope>NUCLEOTIDE SEQUENCE</scope>
    <source>
        <strain evidence="1">ASD5510</strain>
    </source>
</reference>
<dbReference type="RefSeq" id="WP_148395840.1">
    <property type="nucleotide sequence ID" value="NZ_JAJAGH010000008.1"/>
</dbReference>
<dbReference type="InterPro" id="IPR045425">
    <property type="entry name" value="DUF6508"/>
</dbReference>
<name>A0A9J6QRZ7_9FIRM</name>